<accession>A0A1F8HBC6</accession>
<feature type="compositionally biased region" description="Pro residues" evidence="1">
    <location>
        <begin position="542"/>
        <end position="569"/>
    </location>
</feature>
<protein>
    <recommendedName>
        <fullName evidence="4">Peptidase G2 IMC autoproteolytic cleavage domain-containing protein</fullName>
    </recommendedName>
</protein>
<dbReference type="EMBL" id="MGKW01000003">
    <property type="protein sequence ID" value="OGN34854.1"/>
    <property type="molecule type" value="Genomic_DNA"/>
</dbReference>
<evidence type="ECO:0008006" key="4">
    <source>
        <dbReference type="Google" id="ProtNLM"/>
    </source>
</evidence>
<proteinExistence type="predicted"/>
<feature type="region of interest" description="Disordered" evidence="1">
    <location>
        <begin position="538"/>
        <end position="569"/>
    </location>
</feature>
<evidence type="ECO:0000313" key="3">
    <source>
        <dbReference type="Proteomes" id="UP000178155"/>
    </source>
</evidence>
<name>A0A1F8HBC6_9BACT</name>
<evidence type="ECO:0000313" key="2">
    <source>
        <dbReference type="EMBL" id="OGN34854.1"/>
    </source>
</evidence>
<evidence type="ECO:0000256" key="1">
    <source>
        <dbReference type="SAM" id="MobiDB-lite"/>
    </source>
</evidence>
<reference evidence="2 3" key="1">
    <citation type="journal article" date="2016" name="Nat. Commun.">
        <title>Thousands of microbial genomes shed light on interconnected biogeochemical processes in an aquifer system.</title>
        <authorList>
            <person name="Anantharaman K."/>
            <person name="Brown C.T."/>
            <person name="Hug L.A."/>
            <person name="Sharon I."/>
            <person name="Castelle C.J."/>
            <person name="Probst A.J."/>
            <person name="Thomas B.C."/>
            <person name="Singh A."/>
            <person name="Wilkins M.J."/>
            <person name="Karaoz U."/>
            <person name="Brodie E.L."/>
            <person name="Williams K.H."/>
            <person name="Hubbard S.S."/>
            <person name="Banfield J.F."/>
        </authorList>
    </citation>
    <scope>NUCLEOTIDE SEQUENCE [LARGE SCALE GENOMIC DNA]</scope>
</reference>
<dbReference type="Gene3D" id="2.40.300.10">
    <property type="entry name" value="Head decoration protein D"/>
    <property type="match status" value="1"/>
</dbReference>
<dbReference type="Proteomes" id="UP000178155">
    <property type="component" value="Unassembled WGS sequence"/>
</dbReference>
<comment type="caution">
    <text evidence="2">The sequence shown here is derived from an EMBL/GenBank/DDBJ whole genome shotgun (WGS) entry which is preliminary data.</text>
</comment>
<gene>
    <name evidence="2" type="ORF">A3I39_03355</name>
</gene>
<dbReference type="AlphaFoldDB" id="A0A1F8HBC6"/>
<organism evidence="2 3">
    <name type="scientific">Candidatus Yanofskybacteria bacterium RIFCSPLOWO2_02_FULL_47_9b</name>
    <dbReference type="NCBI Taxonomy" id="1802708"/>
    <lineage>
        <taxon>Bacteria</taxon>
        <taxon>Candidatus Yanofskyibacteriota</taxon>
    </lineage>
</organism>
<sequence length="569" mass="58580">MSNAGSLALRGYISAHGALVACASLHTGQCVDLAENYPTADSTIGAGDVVSTDGSNPIHVSKATKGGNVIGIISTKPGILLTGDEVLTGAGVVYEEGQVPVALAGRVPVKVSTENGPIEIGDFLTISSTPGVAMKATKAGYAVGQAMDSYSGTEVGSIIAFVNTGFFNGSSLESIVTGLDSLTPGSNGLAQALIFQFNQQDIASGSLSDIFTDRIAAGVEIISPKVFADTLFTSNINTLTGNSAITFDEDGNATFIGDIVANTITADIPGLDTINTELSALSSQVSGLQSNATINNLTVGSVLLANTFATSGLAEFSSSVHIGGGLSVVGSTSFSTITVGKIIADEIQSQQLTNFQDKLASLSIDFSQLASSSQNLNSIFAAIASKQLAMEDILNINDSLTVSGVSTLGGGLIVNNISSNGEAISILADAIFFGRPYFNLDMGGFIVITEGATYASVSFESEYLNQPVVNATISLNTASASETDEQLLFESDIRFIISNKNTKGFAIKLNKPAPIGIQFSWMALAVKDAKTVFSPIVSPVSTPEPTPESIPEATPEPTPTPEPEISPEP</sequence>